<protein>
    <recommendedName>
        <fullName evidence="4">Type II toxin-antitoxin system ParD family antitoxin</fullName>
    </recommendedName>
</protein>
<reference evidence="2 3" key="1">
    <citation type="submission" date="2024-05" db="EMBL/GenBank/DDBJ databases">
        <title>Burkholderia sp. Nov. a novel bacteria isolated from rhizosphere soil of Camellia sinensis.</title>
        <authorList>
            <person name="Dong Y."/>
        </authorList>
    </citation>
    <scope>NUCLEOTIDE SEQUENCE [LARGE SCALE GENOMIC DNA]</scope>
    <source>
        <strain evidence="2 3">GS2Y</strain>
    </source>
</reference>
<dbReference type="RefSeq" id="WP_256249986.1">
    <property type="nucleotide sequence ID" value="NZ_CP183463.1"/>
</dbReference>
<dbReference type="Proteomes" id="UP001466933">
    <property type="component" value="Unassembled WGS sequence"/>
</dbReference>
<evidence type="ECO:0000313" key="3">
    <source>
        <dbReference type="Proteomes" id="UP001466933"/>
    </source>
</evidence>
<accession>A0ABU9WEQ6</accession>
<comment type="caution">
    <text evidence="2">The sequence shown here is derived from an EMBL/GenBank/DDBJ whole genome shotgun (WGS) entry which is preliminary data.</text>
</comment>
<organism evidence="2 3">
    <name type="scientific">Burkholderia theae</name>
    <dbReference type="NCBI Taxonomy" id="3143496"/>
    <lineage>
        <taxon>Bacteria</taxon>
        <taxon>Pseudomonadati</taxon>
        <taxon>Pseudomonadota</taxon>
        <taxon>Betaproteobacteria</taxon>
        <taxon>Burkholderiales</taxon>
        <taxon>Burkholderiaceae</taxon>
        <taxon>Burkholderia</taxon>
    </lineage>
</organism>
<name>A0ABU9WEQ6_9BURK</name>
<proteinExistence type="predicted"/>
<feature type="region of interest" description="Disordered" evidence="1">
    <location>
        <begin position="1"/>
        <end position="24"/>
    </location>
</feature>
<dbReference type="EMBL" id="JBCPYA010000003">
    <property type="protein sequence ID" value="MEN2470526.1"/>
    <property type="molecule type" value="Genomic_DNA"/>
</dbReference>
<evidence type="ECO:0000256" key="1">
    <source>
        <dbReference type="SAM" id="MobiDB-lite"/>
    </source>
</evidence>
<sequence>MSISLPSEMADGVRQQVASGTYATSEVMNPQRAALRGLAGHKPK</sequence>
<evidence type="ECO:0000313" key="2">
    <source>
        <dbReference type="EMBL" id="MEN2470526.1"/>
    </source>
</evidence>
<gene>
    <name evidence="2" type="ORF">VOI36_11530</name>
</gene>
<evidence type="ECO:0008006" key="4">
    <source>
        <dbReference type="Google" id="ProtNLM"/>
    </source>
</evidence>
<keyword evidence="3" id="KW-1185">Reference proteome</keyword>